<evidence type="ECO:0000259" key="1">
    <source>
        <dbReference type="PROSITE" id="PS50013"/>
    </source>
</evidence>
<organism evidence="2 3">
    <name type="scientific">Furculomyces boomerangus</name>
    <dbReference type="NCBI Taxonomy" id="61424"/>
    <lineage>
        <taxon>Eukaryota</taxon>
        <taxon>Fungi</taxon>
        <taxon>Fungi incertae sedis</taxon>
        <taxon>Zoopagomycota</taxon>
        <taxon>Kickxellomycotina</taxon>
        <taxon>Harpellomycetes</taxon>
        <taxon>Harpellales</taxon>
        <taxon>Harpellaceae</taxon>
        <taxon>Furculomyces</taxon>
    </lineage>
</organism>
<gene>
    <name evidence="2" type="ORF">BB559_004823</name>
</gene>
<proteinExistence type="predicted"/>
<feature type="non-terminal residue" evidence="2">
    <location>
        <position position="253"/>
    </location>
</feature>
<reference evidence="2 3" key="1">
    <citation type="journal article" date="2018" name="MBio">
        <title>Comparative Genomics Reveals the Core Gene Toolbox for the Fungus-Insect Symbiosis.</title>
        <authorList>
            <person name="Wang Y."/>
            <person name="Stata M."/>
            <person name="Wang W."/>
            <person name="Stajich J.E."/>
            <person name="White M.M."/>
            <person name="Moncalvo J.M."/>
        </authorList>
    </citation>
    <scope>NUCLEOTIDE SEQUENCE [LARGE SCALE GENOMIC DNA]</scope>
    <source>
        <strain evidence="2 3">AUS-77-4</strain>
    </source>
</reference>
<protein>
    <recommendedName>
        <fullName evidence="1">Chromo domain-containing protein</fullName>
    </recommendedName>
</protein>
<dbReference type="SUPFAM" id="SSF54160">
    <property type="entry name" value="Chromo domain-like"/>
    <property type="match status" value="1"/>
</dbReference>
<dbReference type="PROSITE" id="PS50013">
    <property type="entry name" value="CHROMO_2"/>
    <property type="match status" value="1"/>
</dbReference>
<dbReference type="OrthoDB" id="2630497at2759"/>
<dbReference type="AlphaFoldDB" id="A0A2T9YCG7"/>
<sequence>NRLYYLVDWTGYLPADRSWEPKASINANAKIQEFHSRWDSVRSRTIEKYFPDSDITYNNSFLPLLIQTRNSLVGKLLGGEYQVPVSKLLVSNDMMPINMLLDTASYLAGIVTTQASIIDDSIAQHVLLNQRPVMDRVPLVRRSGVGRFVLGAPVQKYNSDNENTKIQNLYTNFDNVGINNNMSGMVILSSMGQPPAAFIRYDYSTNKECSNNIIVDEVENKHLDSYLSNISLSNTNLGIVQDDPRHINGLQPG</sequence>
<dbReference type="EMBL" id="MBFT01000505">
    <property type="protein sequence ID" value="PVU90033.1"/>
    <property type="molecule type" value="Genomic_DNA"/>
</dbReference>
<dbReference type="Gene3D" id="2.40.50.40">
    <property type="match status" value="1"/>
</dbReference>
<dbReference type="Proteomes" id="UP000245699">
    <property type="component" value="Unassembled WGS sequence"/>
</dbReference>
<dbReference type="InterPro" id="IPR000953">
    <property type="entry name" value="Chromo/chromo_shadow_dom"/>
</dbReference>
<dbReference type="InterPro" id="IPR023780">
    <property type="entry name" value="Chromo_domain"/>
</dbReference>
<dbReference type="Pfam" id="PF00385">
    <property type="entry name" value="Chromo"/>
    <property type="match status" value="1"/>
</dbReference>
<keyword evidence="3" id="KW-1185">Reference proteome</keyword>
<accession>A0A2T9YCG7</accession>
<evidence type="ECO:0000313" key="3">
    <source>
        <dbReference type="Proteomes" id="UP000245699"/>
    </source>
</evidence>
<feature type="non-terminal residue" evidence="2">
    <location>
        <position position="1"/>
    </location>
</feature>
<dbReference type="InterPro" id="IPR016197">
    <property type="entry name" value="Chromo-like_dom_sf"/>
</dbReference>
<feature type="domain" description="Chromo" evidence="1">
    <location>
        <begin position="1"/>
        <end position="46"/>
    </location>
</feature>
<name>A0A2T9YCG7_9FUNG</name>
<evidence type="ECO:0000313" key="2">
    <source>
        <dbReference type="EMBL" id="PVU90033.1"/>
    </source>
</evidence>
<comment type="caution">
    <text evidence="2">The sequence shown here is derived from an EMBL/GenBank/DDBJ whole genome shotgun (WGS) entry which is preliminary data.</text>
</comment>